<protein>
    <submittedName>
        <fullName evidence="3">Uncharacterized protein</fullName>
    </submittedName>
</protein>
<feature type="transmembrane region" description="Helical" evidence="2">
    <location>
        <begin position="25"/>
        <end position="45"/>
    </location>
</feature>
<proteinExistence type="predicted"/>
<keyword evidence="2" id="KW-0812">Transmembrane</keyword>
<dbReference type="AlphaFoldDB" id="A0A7Z0DNK8"/>
<feature type="compositionally biased region" description="Low complexity" evidence="1">
    <location>
        <begin position="60"/>
        <end position="74"/>
    </location>
</feature>
<keyword evidence="4" id="KW-1185">Reference proteome</keyword>
<evidence type="ECO:0000256" key="1">
    <source>
        <dbReference type="SAM" id="MobiDB-lite"/>
    </source>
</evidence>
<accession>A0A7Z0DNK8</accession>
<evidence type="ECO:0000256" key="2">
    <source>
        <dbReference type="SAM" id="Phobius"/>
    </source>
</evidence>
<comment type="caution">
    <text evidence="3">The sequence shown here is derived from an EMBL/GenBank/DDBJ whole genome shotgun (WGS) entry which is preliminary data.</text>
</comment>
<keyword evidence="2" id="KW-0472">Membrane</keyword>
<evidence type="ECO:0000313" key="3">
    <source>
        <dbReference type="EMBL" id="NYI78944.1"/>
    </source>
</evidence>
<name>A0A7Z0DNK8_9ACTN</name>
<feature type="compositionally biased region" description="Basic and acidic residues" evidence="1">
    <location>
        <begin position="76"/>
        <end position="97"/>
    </location>
</feature>
<organism evidence="3 4">
    <name type="scientific">Nocardioides panzhihuensis</name>
    <dbReference type="NCBI Taxonomy" id="860243"/>
    <lineage>
        <taxon>Bacteria</taxon>
        <taxon>Bacillati</taxon>
        <taxon>Actinomycetota</taxon>
        <taxon>Actinomycetes</taxon>
        <taxon>Propionibacteriales</taxon>
        <taxon>Nocardioidaceae</taxon>
        <taxon>Nocardioides</taxon>
    </lineage>
</organism>
<gene>
    <name evidence="3" type="ORF">BJ988_003592</name>
</gene>
<keyword evidence="2" id="KW-1133">Transmembrane helix</keyword>
<sequence length="141" mass="14489">MVVGASELDGARGPAGGWWRGWTPWISALVLSALFAGAMSGIAFVRRSHQPPVDYPAMTESEPAASASAAASPAGKQERLEVSPRARPVGEPDESKPAKPPRKPRPSASASGEPMATAKPSERPRGPLEGLGALLGLGGED</sequence>
<dbReference type="Proteomes" id="UP000564496">
    <property type="component" value="Unassembled WGS sequence"/>
</dbReference>
<evidence type="ECO:0000313" key="4">
    <source>
        <dbReference type="Proteomes" id="UP000564496"/>
    </source>
</evidence>
<feature type="region of interest" description="Disordered" evidence="1">
    <location>
        <begin position="52"/>
        <end position="141"/>
    </location>
</feature>
<reference evidence="3 4" key="1">
    <citation type="submission" date="2020-07" db="EMBL/GenBank/DDBJ databases">
        <title>Sequencing the genomes of 1000 actinobacteria strains.</title>
        <authorList>
            <person name="Klenk H.-P."/>
        </authorList>
    </citation>
    <scope>NUCLEOTIDE SEQUENCE [LARGE SCALE GENOMIC DNA]</scope>
    <source>
        <strain evidence="3 4">DSM 26487</strain>
    </source>
</reference>
<dbReference type="EMBL" id="JACBZR010000001">
    <property type="protein sequence ID" value="NYI78944.1"/>
    <property type="molecule type" value="Genomic_DNA"/>
</dbReference>